<dbReference type="Proteomes" id="UP001055115">
    <property type="component" value="Unassembled WGS sequence"/>
</dbReference>
<comment type="caution">
    <text evidence="2">The sequence shown here is derived from an EMBL/GenBank/DDBJ whole genome shotgun (WGS) entry which is preliminary data.</text>
</comment>
<dbReference type="EMBL" id="BQXU01000008">
    <property type="protein sequence ID" value="GKT43688.1"/>
    <property type="molecule type" value="Genomic_DNA"/>
</dbReference>
<dbReference type="AlphaFoldDB" id="A0AA37P0L2"/>
<protein>
    <submittedName>
        <fullName evidence="2">Uncharacterized protein</fullName>
    </submittedName>
</protein>
<proteinExistence type="predicted"/>
<evidence type="ECO:0000256" key="1">
    <source>
        <dbReference type="SAM" id="MobiDB-lite"/>
    </source>
</evidence>
<dbReference type="GeneID" id="73324671"/>
<accession>A0AA37P0L2</accession>
<organism evidence="2 3">
    <name type="scientific">Colletotrichum spaethianum</name>
    <dbReference type="NCBI Taxonomy" id="700344"/>
    <lineage>
        <taxon>Eukaryota</taxon>
        <taxon>Fungi</taxon>
        <taxon>Dikarya</taxon>
        <taxon>Ascomycota</taxon>
        <taxon>Pezizomycotina</taxon>
        <taxon>Sordariomycetes</taxon>
        <taxon>Hypocreomycetidae</taxon>
        <taxon>Glomerellales</taxon>
        <taxon>Glomerellaceae</taxon>
        <taxon>Colletotrichum</taxon>
        <taxon>Colletotrichum spaethianum species complex</taxon>
    </lineage>
</organism>
<keyword evidence="3" id="KW-1185">Reference proteome</keyword>
<dbReference type="RefSeq" id="XP_049126038.1">
    <property type="nucleotide sequence ID" value="XM_049270081.1"/>
</dbReference>
<evidence type="ECO:0000313" key="3">
    <source>
        <dbReference type="Proteomes" id="UP001055115"/>
    </source>
</evidence>
<sequence>MKIQGQMEGKSVAVAKLWQVKLKKLLPDIRKLEGRVPLLDPTLEIAGSEVSIGLLFNEPVDFDKLAAPVERTESLKHKDMTEEDYPQVEEGVGV</sequence>
<evidence type="ECO:0000313" key="2">
    <source>
        <dbReference type="EMBL" id="GKT43688.1"/>
    </source>
</evidence>
<gene>
    <name evidence="2" type="ORF">ColSpa_03869</name>
</gene>
<feature type="region of interest" description="Disordered" evidence="1">
    <location>
        <begin position="75"/>
        <end position="94"/>
    </location>
</feature>
<reference evidence="2 3" key="1">
    <citation type="submission" date="2022-03" db="EMBL/GenBank/DDBJ databases">
        <title>Genome data of Colletotrichum spp.</title>
        <authorList>
            <person name="Utami Y.D."/>
            <person name="Hiruma K."/>
        </authorList>
    </citation>
    <scope>NUCLEOTIDE SEQUENCE [LARGE SCALE GENOMIC DNA]</scope>
    <source>
        <strain evidence="2 3">MAFF 239500</strain>
    </source>
</reference>
<name>A0AA37P0L2_9PEZI</name>